<keyword evidence="2" id="KW-1185">Reference proteome</keyword>
<protein>
    <submittedName>
        <fullName evidence="1">Uncharacterized protein</fullName>
    </submittedName>
</protein>
<comment type="caution">
    <text evidence="1">The sequence shown here is derived from an EMBL/GenBank/DDBJ whole genome shotgun (WGS) entry which is preliminary data.</text>
</comment>
<accession>A0A0V0YRX6</accession>
<dbReference type="Proteomes" id="UP000054776">
    <property type="component" value="Unassembled WGS sequence"/>
</dbReference>
<sequence length="31" mass="3877">MYFIDNKAIWEYEDLLVPFDVFELIIQQQQQ</sequence>
<reference evidence="1 2" key="1">
    <citation type="submission" date="2015-01" db="EMBL/GenBank/DDBJ databases">
        <title>Evolution of Trichinella species and genotypes.</title>
        <authorList>
            <person name="Korhonen P.K."/>
            <person name="Edoardo P."/>
            <person name="Giuseppe L.R."/>
            <person name="Gasser R.B."/>
        </authorList>
    </citation>
    <scope>NUCLEOTIDE SEQUENCE [LARGE SCALE GENOMIC DNA]</scope>
    <source>
        <strain evidence="1">ISS3</strain>
    </source>
</reference>
<dbReference type="InParanoid" id="A0A0V0YRX6"/>
<dbReference type="EMBL" id="JYDH01005510">
    <property type="protein sequence ID" value="KRY03079.1"/>
    <property type="molecule type" value="Genomic_DNA"/>
</dbReference>
<organism evidence="1 2">
    <name type="scientific">Trichinella spiralis</name>
    <name type="common">Trichina worm</name>
    <dbReference type="NCBI Taxonomy" id="6334"/>
    <lineage>
        <taxon>Eukaryota</taxon>
        <taxon>Metazoa</taxon>
        <taxon>Ecdysozoa</taxon>
        <taxon>Nematoda</taxon>
        <taxon>Enoplea</taxon>
        <taxon>Dorylaimia</taxon>
        <taxon>Trichinellida</taxon>
        <taxon>Trichinellidae</taxon>
        <taxon>Trichinella</taxon>
    </lineage>
</organism>
<gene>
    <name evidence="1" type="ORF">T01_7763</name>
</gene>
<evidence type="ECO:0000313" key="1">
    <source>
        <dbReference type="EMBL" id="KRY03079.1"/>
    </source>
</evidence>
<name>A0A0V0YRX6_TRISP</name>
<evidence type="ECO:0000313" key="2">
    <source>
        <dbReference type="Proteomes" id="UP000054776"/>
    </source>
</evidence>
<proteinExistence type="predicted"/>
<dbReference type="AlphaFoldDB" id="A0A0V0YRX6"/>